<dbReference type="PROSITE" id="PS50097">
    <property type="entry name" value="BTB"/>
    <property type="match status" value="1"/>
</dbReference>
<dbReference type="PANTHER" id="PTHR45774">
    <property type="entry name" value="BTB/POZ DOMAIN-CONTAINING"/>
    <property type="match status" value="1"/>
</dbReference>
<organism evidence="3 4">
    <name type="scientific">Orchesella dallaii</name>
    <dbReference type="NCBI Taxonomy" id="48710"/>
    <lineage>
        <taxon>Eukaryota</taxon>
        <taxon>Metazoa</taxon>
        <taxon>Ecdysozoa</taxon>
        <taxon>Arthropoda</taxon>
        <taxon>Hexapoda</taxon>
        <taxon>Collembola</taxon>
        <taxon>Entomobryomorpha</taxon>
        <taxon>Entomobryoidea</taxon>
        <taxon>Orchesellidae</taxon>
        <taxon>Orchesellinae</taxon>
        <taxon>Orchesella</taxon>
    </lineage>
</organism>
<evidence type="ECO:0000259" key="2">
    <source>
        <dbReference type="PROSITE" id="PS50097"/>
    </source>
</evidence>
<dbReference type="Pfam" id="PF07707">
    <property type="entry name" value="BACK"/>
    <property type="match status" value="1"/>
</dbReference>
<dbReference type="InterPro" id="IPR011333">
    <property type="entry name" value="SKP1/BTB/POZ_sf"/>
</dbReference>
<accession>A0ABP1R8P9</accession>
<evidence type="ECO:0000256" key="1">
    <source>
        <dbReference type="SAM" id="MobiDB-lite"/>
    </source>
</evidence>
<dbReference type="SUPFAM" id="SSF52058">
    <property type="entry name" value="L domain-like"/>
    <property type="match status" value="1"/>
</dbReference>
<dbReference type="Gene3D" id="3.30.710.10">
    <property type="entry name" value="Potassium Channel Kv1.1, Chain A"/>
    <property type="match status" value="1"/>
</dbReference>
<protein>
    <recommendedName>
        <fullName evidence="2">BTB domain-containing protein</fullName>
    </recommendedName>
</protein>
<dbReference type="InterPro" id="IPR011705">
    <property type="entry name" value="BACK"/>
</dbReference>
<dbReference type="InterPro" id="IPR000210">
    <property type="entry name" value="BTB/POZ_dom"/>
</dbReference>
<feature type="compositionally biased region" description="Low complexity" evidence="1">
    <location>
        <begin position="388"/>
        <end position="398"/>
    </location>
</feature>
<dbReference type="Pfam" id="PF00651">
    <property type="entry name" value="BTB"/>
    <property type="match status" value="1"/>
</dbReference>
<keyword evidence="4" id="KW-1185">Reference proteome</keyword>
<dbReference type="SMART" id="SM00225">
    <property type="entry name" value="BTB"/>
    <property type="match status" value="1"/>
</dbReference>
<reference evidence="3 4" key="1">
    <citation type="submission" date="2024-08" db="EMBL/GenBank/DDBJ databases">
        <authorList>
            <person name="Cucini C."/>
            <person name="Frati F."/>
        </authorList>
    </citation>
    <scope>NUCLEOTIDE SEQUENCE [LARGE SCALE GENOMIC DNA]</scope>
</reference>
<feature type="region of interest" description="Disordered" evidence="1">
    <location>
        <begin position="443"/>
        <end position="469"/>
    </location>
</feature>
<dbReference type="Proteomes" id="UP001642540">
    <property type="component" value="Unassembled WGS sequence"/>
</dbReference>
<feature type="region of interest" description="Disordered" evidence="1">
    <location>
        <begin position="386"/>
        <end position="415"/>
    </location>
</feature>
<dbReference type="SUPFAM" id="SSF54695">
    <property type="entry name" value="POZ domain"/>
    <property type="match status" value="1"/>
</dbReference>
<feature type="compositionally biased region" description="Polar residues" evidence="1">
    <location>
        <begin position="608"/>
        <end position="618"/>
    </location>
</feature>
<feature type="compositionally biased region" description="Low complexity" evidence="1">
    <location>
        <begin position="579"/>
        <end position="593"/>
    </location>
</feature>
<dbReference type="PANTHER" id="PTHR45774:SF3">
    <property type="entry name" value="BTB (POZ) DOMAIN-CONTAINING 2B-RELATED"/>
    <property type="match status" value="1"/>
</dbReference>
<dbReference type="SMART" id="SM00875">
    <property type="entry name" value="BACK"/>
    <property type="match status" value="1"/>
</dbReference>
<feature type="region of interest" description="Disordered" evidence="1">
    <location>
        <begin position="573"/>
        <end position="664"/>
    </location>
</feature>
<evidence type="ECO:0000313" key="4">
    <source>
        <dbReference type="Proteomes" id="UP001642540"/>
    </source>
</evidence>
<comment type="caution">
    <text evidence="3">The sequence shown here is derived from an EMBL/GenBank/DDBJ whole genome shotgun (WGS) entry which is preliminary data.</text>
</comment>
<dbReference type="Gene3D" id="1.25.40.420">
    <property type="match status" value="1"/>
</dbReference>
<evidence type="ECO:0000313" key="3">
    <source>
        <dbReference type="EMBL" id="CAL8122827.1"/>
    </source>
</evidence>
<feature type="region of interest" description="Disordered" evidence="1">
    <location>
        <begin position="526"/>
        <end position="552"/>
    </location>
</feature>
<feature type="domain" description="BTB" evidence="2">
    <location>
        <begin position="34"/>
        <end position="112"/>
    </location>
</feature>
<sequence>MSNVNKVDLWFAKKKNENSQLIVRSLWNSDDPFVDLVVKVLKCGNEEESEFRAHALILGMSSPVLALHLFGKSRLTTCQGGTEAVLVIKQLHPSVVKMMLEFIYTGSIVLLEETTLAMEKIGGLLFAAKLYNIPKLAELCHQTLEKDLTDEKALEKFDHLLNPKTSKIKKNHRKAYEYHKELMKYYLAYVLRNGERILRTDRFKRISIPSLKSICSSDFLCASELTVYRAILRWATEQCKIRKSRPTMENCRRILGIDDKSLGIMELVRFSQLDSAELITKIDRSQIHDRLLPEKLVQELYRISVLEEPTELYTSTPRTSYQDDTFKQYVEDFVDKLTSKTLVLDAGAGVRSSRSQRLSVEIKLEKGDNPVSVTKMVSQCNFDAFPKSTSSSQVSNSSNLQYDSKKSSPNASSIVSHSLVKEGQENPLNLKVVEVVTPSHKVQSNKLNCNPSSINFTGEEKKKRREKKTETLGNNVTLTSSDAIDQNCHIKDLPVLIRNSNSTYSSSASPRAVVDGPKIAKLDKPTEERLRPSSLISSPIAVPPHSASVNDGSTVTISDDLVNMEFKFPKPQAPECIDNNSPLLPQPTLSQPTYMTSPLPSVELKGKASTQLPVPTQSKKARKRKYKEERSTSQQTTKSRKILSQQDNHISETKPRHRDENERKFKESVISYQDIISDCSKDNTITKFILKDVGIREFKKKSCSFKSIYMPHLKNFSVDFNSCNTKTTPALIKELSDINLEHYIFFYVKNAVDTNRLAELWNQLVNVRLTFCGISVFEMCPNDGILTINYTKNSSFLLLNQLKTNDLKSLSLANCKILQKNWLEPNSCKHLSELILFKVSVLKCTEVIKECSNLQRLSIWPSIMGKLSLNDVNSSVLVSLAVHNLMIKCDINDRRPFERLEVVCFQDCTWDEKFIENFSMMFPKLRKITVCSSYSQPGPDLLRVLIKMESLQKLSLWNFDLKLLEKQEFQDVKLFLRKLGIQKSANQCHFKLKRGINNEWKGRNTTLEKQCIQAYEFFGFSKLYTLETWKKVCSLNCM</sequence>
<proteinExistence type="predicted"/>
<feature type="compositionally biased region" description="Basic and acidic residues" evidence="1">
    <location>
        <begin position="649"/>
        <end position="664"/>
    </location>
</feature>
<feature type="compositionally biased region" description="Polar residues" evidence="1">
    <location>
        <begin position="399"/>
        <end position="415"/>
    </location>
</feature>
<feature type="compositionally biased region" description="Polar residues" evidence="1">
    <location>
        <begin position="443"/>
        <end position="456"/>
    </location>
</feature>
<dbReference type="EMBL" id="CAXLJM020000068">
    <property type="protein sequence ID" value="CAL8122827.1"/>
    <property type="molecule type" value="Genomic_DNA"/>
</dbReference>
<name>A0ABP1R8P9_9HEXA</name>
<feature type="compositionally biased region" description="Polar residues" evidence="1">
    <location>
        <begin position="632"/>
        <end position="648"/>
    </location>
</feature>
<gene>
    <name evidence="3" type="ORF">ODALV1_LOCUS19972</name>
</gene>
<dbReference type="CDD" id="cd18186">
    <property type="entry name" value="BTB_POZ_ZBTB_KLHL-like"/>
    <property type="match status" value="1"/>
</dbReference>